<dbReference type="HAMAP" id="MF_01391">
    <property type="entry name" value="CytC_CcsA"/>
    <property type="match status" value="1"/>
</dbReference>
<dbReference type="InterPro" id="IPR002541">
    <property type="entry name" value="Cyt_c_assembly"/>
</dbReference>
<protein>
    <recommendedName>
        <fullName evidence="6">Cytochrome c biogenesis protein CcsA</fullName>
    </recommendedName>
</protein>
<feature type="transmembrane region" description="Helical" evidence="6">
    <location>
        <begin position="44"/>
        <end position="62"/>
    </location>
</feature>
<keyword evidence="2 6" id="KW-0812">Transmembrane</keyword>
<comment type="subcellular location">
    <subcellularLocation>
        <location evidence="6">Cellular thylakoid membrane</location>
        <topology evidence="6">Multi-pass membrane protein</topology>
    </subcellularLocation>
    <subcellularLocation>
        <location evidence="1">Membrane</location>
        <topology evidence="1">Multi-pass membrane protein</topology>
    </subcellularLocation>
</comment>
<dbReference type="EMBL" id="MK397905">
    <property type="protein sequence ID" value="QBC70714.1"/>
    <property type="molecule type" value="Genomic_DNA"/>
</dbReference>
<keyword evidence="3 6" id="KW-0201">Cytochrome c-type biogenesis</keyword>
<dbReference type="Pfam" id="PF01578">
    <property type="entry name" value="Cytochrom_C_asm"/>
    <property type="match status" value="1"/>
</dbReference>
<evidence type="ECO:0000256" key="4">
    <source>
        <dbReference type="ARBA" id="ARBA00022989"/>
    </source>
</evidence>
<keyword evidence="8" id="KW-0934">Plastid</keyword>
<dbReference type="InterPro" id="IPR017562">
    <property type="entry name" value="Cyt_c_biogenesis_CcsA"/>
</dbReference>
<evidence type="ECO:0000256" key="1">
    <source>
        <dbReference type="ARBA" id="ARBA00004141"/>
    </source>
</evidence>
<evidence type="ECO:0000256" key="2">
    <source>
        <dbReference type="ARBA" id="ARBA00022692"/>
    </source>
</evidence>
<feature type="transmembrane region" description="Helical" evidence="6">
    <location>
        <begin position="74"/>
        <end position="91"/>
    </location>
</feature>
<gene>
    <name evidence="6 8" type="primary">ccsA</name>
</gene>
<dbReference type="GO" id="GO:0020037">
    <property type="term" value="F:heme binding"/>
    <property type="evidence" value="ECO:0007669"/>
    <property type="project" value="InterPro"/>
</dbReference>
<evidence type="ECO:0000256" key="6">
    <source>
        <dbReference type="HAMAP-Rule" id="MF_01391"/>
    </source>
</evidence>
<keyword evidence="5 6" id="KW-0472">Membrane</keyword>
<feature type="domain" description="Cytochrome c assembly protein" evidence="7">
    <location>
        <begin position="68"/>
        <end position="314"/>
    </location>
</feature>
<keyword evidence="6" id="KW-0793">Thylakoid</keyword>
<dbReference type="GO" id="GO:0042651">
    <property type="term" value="C:thylakoid membrane"/>
    <property type="evidence" value="ECO:0007669"/>
    <property type="project" value="UniProtKB-UniRule"/>
</dbReference>
<feature type="transmembrane region" description="Helical" evidence="6">
    <location>
        <begin position="224"/>
        <end position="247"/>
    </location>
</feature>
<name>A0A411K058_9CARY</name>
<evidence type="ECO:0000313" key="8">
    <source>
        <dbReference type="EMBL" id="QBC70714.1"/>
    </source>
</evidence>
<proteinExistence type="inferred from homology"/>
<feature type="transmembrane region" description="Helical" evidence="6">
    <location>
        <begin position="289"/>
        <end position="313"/>
    </location>
</feature>
<organism evidence="8">
    <name type="scientific">Trigastrotheca stricta</name>
    <dbReference type="NCBI Taxonomy" id="437579"/>
    <lineage>
        <taxon>Eukaryota</taxon>
        <taxon>Viridiplantae</taxon>
        <taxon>Streptophyta</taxon>
        <taxon>Embryophyta</taxon>
        <taxon>Tracheophyta</taxon>
        <taxon>Spermatophyta</taxon>
        <taxon>Magnoliopsida</taxon>
        <taxon>eudicotyledons</taxon>
        <taxon>Gunneridae</taxon>
        <taxon>Pentapetalae</taxon>
        <taxon>Caryophyllales</taxon>
        <taxon>Molluginaceae</taxon>
        <taxon>Trigastrotheca</taxon>
    </lineage>
</organism>
<dbReference type="PANTHER" id="PTHR30071:SF1">
    <property type="entry name" value="CYTOCHROME B_B6 PROTEIN-RELATED"/>
    <property type="match status" value="1"/>
</dbReference>
<feature type="transmembrane region" description="Helical" evidence="6">
    <location>
        <begin position="262"/>
        <end position="277"/>
    </location>
</feature>
<feature type="transmembrane region" description="Helical" evidence="6">
    <location>
        <begin position="138"/>
        <end position="165"/>
    </location>
</feature>
<dbReference type="PANTHER" id="PTHR30071">
    <property type="entry name" value="HEME EXPORTER PROTEIN C"/>
    <property type="match status" value="1"/>
</dbReference>
<evidence type="ECO:0000256" key="3">
    <source>
        <dbReference type="ARBA" id="ARBA00022748"/>
    </source>
</evidence>
<dbReference type="GeneID" id="39113065"/>
<dbReference type="NCBIfam" id="TIGR03144">
    <property type="entry name" value="cytochr_II_ccsB"/>
    <property type="match status" value="1"/>
</dbReference>
<dbReference type="RefSeq" id="YP_009557049.1">
    <property type="nucleotide sequence ID" value="NC_040945.1"/>
</dbReference>
<comment type="subunit">
    <text evidence="6">May interact with Ccs1.</text>
</comment>
<dbReference type="AlphaFoldDB" id="A0A411K058"/>
<dbReference type="GO" id="GO:0005886">
    <property type="term" value="C:plasma membrane"/>
    <property type="evidence" value="ECO:0007669"/>
    <property type="project" value="TreeGrafter"/>
</dbReference>
<dbReference type="InterPro" id="IPR045062">
    <property type="entry name" value="Cyt_c_biogenesis_CcsA/CcmC"/>
</dbReference>
<keyword evidence="4 6" id="KW-1133">Transmembrane helix</keyword>
<evidence type="ECO:0000259" key="7">
    <source>
        <dbReference type="Pfam" id="PF01578"/>
    </source>
</evidence>
<feature type="transmembrane region" description="Helical" evidence="6">
    <location>
        <begin position="12"/>
        <end position="32"/>
    </location>
</feature>
<evidence type="ECO:0000256" key="5">
    <source>
        <dbReference type="ARBA" id="ARBA00023136"/>
    </source>
</evidence>
<sequence length="324" mass="37270">MIFSTLEHILTHISFSMVSVVITLHLITLLVNEIGGLYNSFQKGMIVTFFWITVVLVTRWIYWKHFPLSNLYESLIFLSWGLYIIHMIPYFKKQKNNLSAITAPSAIFTQGFATSGLLTETHQSAILVPALQSQWLMMHVSMMILGYAALLGGSLLSIALLIITFQKDLIRIFDKRQHLLNELSFFREIEYMNEKENILQSASPFSVSARNYYRSQLIEQLDHWSYRVISLGFIFLTIGILSGAVWANEAWGSYWNWDPKETWAFITWTIFAIYLHIRTNTNLQGTNSAIVAFMGFLIIWICYFGVNLLGIGLHSYGSFTLTLN</sequence>
<comment type="function">
    <text evidence="6">Required during biogenesis of c-type cytochromes (cytochrome c6 and cytochrome f) at the step of heme attachment.</text>
</comment>
<reference evidence="8" key="1">
    <citation type="journal article" date="2019" name="Mol. Phylogenet. Evol.">
        <title>Plastid phylogenomic insights into the evolution of Caryophyllales.</title>
        <authorList>
            <person name="Yao G."/>
            <person name="Jin J.J."/>
            <person name="Li H.T."/>
            <person name="Yang J.B."/>
            <person name="Shiva Mandala V."/>
            <person name="Croley M."/>
            <person name="Mostow R."/>
            <person name="Douglas N.A."/>
            <person name="Chase M.W."/>
            <person name="Christenhusz M.J."/>
            <person name="Soltis D.E."/>
            <person name="Soltis P.S."/>
            <person name="Smith S.A."/>
            <person name="Brockington S.F."/>
            <person name="Moore M.J."/>
            <person name="Yi T.S."/>
            <person name="Li D.Z."/>
        </authorList>
    </citation>
    <scope>NUCLEOTIDE SEQUENCE</scope>
</reference>
<accession>A0A411K058</accession>
<dbReference type="GO" id="GO:0017004">
    <property type="term" value="P:cytochrome complex assembly"/>
    <property type="evidence" value="ECO:0007669"/>
    <property type="project" value="UniProtKB-UniRule"/>
</dbReference>
<geneLocation type="plastid" evidence="8"/>
<comment type="similarity">
    <text evidence="6">Belongs to the CcmF/CycK/Ccl1/NrfE/CcsA family.</text>
</comment>